<reference evidence="1" key="1">
    <citation type="submission" date="2014-11" db="EMBL/GenBank/DDBJ databases">
        <authorList>
            <person name="Amaro Gonzalez C."/>
        </authorList>
    </citation>
    <scope>NUCLEOTIDE SEQUENCE</scope>
</reference>
<organism evidence="1">
    <name type="scientific">Anguilla anguilla</name>
    <name type="common">European freshwater eel</name>
    <name type="synonym">Muraena anguilla</name>
    <dbReference type="NCBI Taxonomy" id="7936"/>
    <lineage>
        <taxon>Eukaryota</taxon>
        <taxon>Metazoa</taxon>
        <taxon>Chordata</taxon>
        <taxon>Craniata</taxon>
        <taxon>Vertebrata</taxon>
        <taxon>Euteleostomi</taxon>
        <taxon>Actinopterygii</taxon>
        <taxon>Neopterygii</taxon>
        <taxon>Teleostei</taxon>
        <taxon>Anguilliformes</taxon>
        <taxon>Anguillidae</taxon>
        <taxon>Anguilla</taxon>
    </lineage>
</organism>
<dbReference type="EMBL" id="GBXM01003439">
    <property type="protein sequence ID" value="JAI05139.1"/>
    <property type="molecule type" value="Transcribed_RNA"/>
</dbReference>
<sequence>MYIIYSKETPYKLVCVQSSQTIRQTEVHTLLNATKIQ</sequence>
<proteinExistence type="predicted"/>
<reference evidence="1" key="2">
    <citation type="journal article" date="2015" name="Fish Shellfish Immunol.">
        <title>Early steps in the European eel (Anguilla anguilla)-Vibrio vulnificus interaction in the gills: Role of the RtxA13 toxin.</title>
        <authorList>
            <person name="Callol A."/>
            <person name="Pajuelo D."/>
            <person name="Ebbesson L."/>
            <person name="Teles M."/>
            <person name="MacKenzie S."/>
            <person name="Amaro C."/>
        </authorList>
    </citation>
    <scope>NUCLEOTIDE SEQUENCE</scope>
</reference>
<dbReference type="AlphaFoldDB" id="A0A0E9XTX2"/>
<evidence type="ECO:0000313" key="1">
    <source>
        <dbReference type="EMBL" id="JAI05139.1"/>
    </source>
</evidence>
<accession>A0A0E9XTX2</accession>
<name>A0A0E9XTX2_ANGAN</name>
<protein>
    <submittedName>
        <fullName evidence="1">Uncharacterized protein</fullName>
    </submittedName>
</protein>